<dbReference type="InterPro" id="IPR002104">
    <property type="entry name" value="Integrase_catalytic"/>
</dbReference>
<dbReference type="GO" id="GO:0006310">
    <property type="term" value="P:DNA recombination"/>
    <property type="evidence" value="ECO:0007669"/>
    <property type="project" value="UniProtKB-KW"/>
</dbReference>
<name>A0A9X2EZI9_9SPHI</name>
<protein>
    <submittedName>
        <fullName evidence="4">Site-specific integrase</fullName>
    </submittedName>
</protein>
<evidence type="ECO:0000313" key="5">
    <source>
        <dbReference type="Proteomes" id="UP001155182"/>
    </source>
</evidence>
<dbReference type="EMBL" id="JAMWYS010000003">
    <property type="protein sequence ID" value="MCO4291360.1"/>
    <property type="molecule type" value="Genomic_DNA"/>
</dbReference>
<sequence length="400" mass="47696">MSVLFTPPVLKIKRTLKERWYVEYKLKDELTSKWVQRKEYGNINRLKTREERKLEGETVRLQLQSDLENGLISLSAVTSSVKAKRNSNLTISAAIDEFLTPHLKAKLDNEKKTGVKNNNSTYNTYKRYLSYFTEYCEAYGLVDEPLNSFEQRNINIDLLEWIRFNKDWKEQSKKNFFIKVKLLFRYFYQKGFIKNDISNFRLKFIVDIEGNEPFTDEDLDKIIPNMRGSDPYLLLYCQFIYYLFLRPFEVIKLKVGMFDLNKNELHLSPEVQKVKKKAILHVPDQLVQSLKKLNLNQYDPNMYLFSKKGQPSHVSVTRGLFYYRLEKVLKEFKLEGQNKGLYSFKHTGVIHLWNHMGDNYPNRMNIIRNLCRHSSFSTTMEYLKKLRLSEDEMKVERRTL</sequence>
<dbReference type="Gene3D" id="1.10.150.130">
    <property type="match status" value="1"/>
</dbReference>
<dbReference type="RefSeq" id="WP_252585555.1">
    <property type="nucleotide sequence ID" value="NZ_JAMWYS010000003.1"/>
</dbReference>
<dbReference type="InterPro" id="IPR011010">
    <property type="entry name" value="DNA_brk_join_enz"/>
</dbReference>
<dbReference type="GO" id="GO:0015074">
    <property type="term" value="P:DNA integration"/>
    <property type="evidence" value="ECO:0007669"/>
    <property type="project" value="InterPro"/>
</dbReference>
<dbReference type="InterPro" id="IPR013762">
    <property type="entry name" value="Integrase-like_cat_sf"/>
</dbReference>
<dbReference type="SUPFAM" id="SSF56349">
    <property type="entry name" value="DNA breaking-rejoining enzymes"/>
    <property type="match status" value="1"/>
</dbReference>
<dbReference type="Gene3D" id="1.10.443.10">
    <property type="entry name" value="Intergrase catalytic core"/>
    <property type="match status" value="1"/>
</dbReference>
<dbReference type="Proteomes" id="UP001155182">
    <property type="component" value="Unassembled WGS sequence"/>
</dbReference>
<proteinExistence type="predicted"/>
<organism evidence="4 5">
    <name type="scientific">Solitalea agri</name>
    <dbReference type="NCBI Taxonomy" id="2953739"/>
    <lineage>
        <taxon>Bacteria</taxon>
        <taxon>Pseudomonadati</taxon>
        <taxon>Bacteroidota</taxon>
        <taxon>Sphingobacteriia</taxon>
        <taxon>Sphingobacteriales</taxon>
        <taxon>Sphingobacteriaceae</taxon>
        <taxon>Solitalea</taxon>
    </lineage>
</organism>
<accession>A0A9X2EZI9</accession>
<dbReference type="CDD" id="cd00397">
    <property type="entry name" value="DNA_BRE_C"/>
    <property type="match status" value="1"/>
</dbReference>
<evidence type="ECO:0000256" key="1">
    <source>
        <dbReference type="ARBA" id="ARBA00023125"/>
    </source>
</evidence>
<keyword evidence="2" id="KW-0233">DNA recombination</keyword>
<dbReference type="AlphaFoldDB" id="A0A9X2EZI9"/>
<keyword evidence="1" id="KW-0238">DNA-binding</keyword>
<feature type="domain" description="Tyr recombinase" evidence="3">
    <location>
        <begin position="209"/>
        <end position="398"/>
    </location>
</feature>
<evidence type="ECO:0000256" key="2">
    <source>
        <dbReference type="ARBA" id="ARBA00023172"/>
    </source>
</evidence>
<gene>
    <name evidence="4" type="ORF">NF867_00605</name>
</gene>
<keyword evidence="5" id="KW-1185">Reference proteome</keyword>
<dbReference type="PROSITE" id="PS51898">
    <property type="entry name" value="TYR_RECOMBINASE"/>
    <property type="match status" value="1"/>
</dbReference>
<dbReference type="GO" id="GO:0003677">
    <property type="term" value="F:DNA binding"/>
    <property type="evidence" value="ECO:0007669"/>
    <property type="project" value="UniProtKB-KW"/>
</dbReference>
<reference evidence="4" key="1">
    <citation type="submission" date="2022-06" db="EMBL/GenBank/DDBJ databases">
        <title>Solitalea sp. MAHUQ-68 isolated from rhizospheric soil.</title>
        <authorList>
            <person name="Huq M.A."/>
        </authorList>
    </citation>
    <scope>NUCLEOTIDE SEQUENCE</scope>
    <source>
        <strain evidence="4">MAHUQ-68</strain>
    </source>
</reference>
<dbReference type="InterPro" id="IPR010998">
    <property type="entry name" value="Integrase_recombinase_N"/>
</dbReference>
<evidence type="ECO:0000313" key="4">
    <source>
        <dbReference type="EMBL" id="MCO4291360.1"/>
    </source>
</evidence>
<comment type="caution">
    <text evidence="4">The sequence shown here is derived from an EMBL/GenBank/DDBJ whole genome shotgun (WGS) entry which is preliminary data.</text>
</comment>
<evidence type="ECO:0000259" key="3">
    <source>
        <dbReference type="PROSITE" id="PS51898"/>
    </source>
</evidence>
<dbReference type="Pfam" id="PF00589">
    <property type="entry name" value="Phage_integrase"/>
    <property type="match status" value="1"/>
</dbReference>